<keyword evidence="1" id="KW-0131">Cell cycle</keyword>
<dbReference type="Proteomes" id="UP001334084">
    <property type="component" value="Chromosome 1"/>
</dbReference>
<protein>
    <submittedName>
        <fullName evidence="1">Cell division cycle protein 23-like protein</fullName>
    </submittedName>
</protein>
<dbReference type="SUPFAM" id="SSF48452">
    <property type="entry name" value="TPR-like"/>
    <property type="match status" value="1"/>
</dbReference>
<gene>
    <name evidence="1" type="ORF">VNE69_01393</name>
</gene>
<dbReference type="AlphaFoldDB" id="A0AAX4J903"/>
<dbReference type="RefSeq" id="XP_065328602.1">
    <property type="nucleotide sequence ID" value="XM_065472530.1"/>
</dbReference>
<accession>A0AAX4J903</accession>
<dbReference type="Gene3D" id="1.25.40.10">
    <property type="entry name" value="Tetratricopeptide repeat domain"/>
    <property type="match status" value="1"/>
</dbReference>
<reference evidence="1" key="1">
    <citation type="journal article" date="2024" name="BMC Genomics">
        <title>Functional annotation of a divergent genome using sequence and structure-based similarity.</title>
        <authorList>
            <person name="Svedberg D."/>
            <person name="Winiger R.R."/>
            <person name="Berg A."/>
            <person name="Sharma H."/>
            <person name="Tellgren-Roth C."/>
            <person name="Debrunner-Vossbrinck B.A."/>
            <person name="Vossbrinck C.R."/>
            <person name="Barandun J."/>
        </authorList>
    </citation>
    <scope>NUCLEOTIDE SEQUENCE</scope>
    <source>
        <strain evidence="1">Illinois isolate</strain>
    </source>
</reference>
<organism evidence="1 2">
    <name type="scientific">Vairimorpha necatrix</name>
    <dbReference type="NCBI Taxonomy" id="6039"/>
    <lineage>
        <taxon>Eukaryota</taxon>
        <taxon>Fungi</taxon>
        <taxon>Fungi incertae sedis</taxon>
        <taxon>Microsporidia</taxon>
        <taxon>Nosematidae</taxon>
        <taxon>Vairimorpha</taxon>
    </lineage>
</organism>
<keyword evidence="1" id="KW-0132">Cell division</keyword>
<dbReference type="GO" id="GO:0051301">
    <property type="term" value="P:cell division"/>
    <property type="evidence" value="ECO:0007669"/>
    <property type="project" value="UniProtKB-KW"/>
</dbReference>
<dbReference type="InterPro" id="IPR011990">
    <property type="entry name" value="TPR-like_helical_dom_sf"/>
</dbReference>
<dbReference type="GeneID" id="90540257"/>
<dbReference type="EMBL" id="CP142726">
    <property type="protein sequence ID" value="WUR02457.1"/>
    <property type="molecule type" value="Genomic_DNA"/>
</dbReference>
<dbReference type="KEGG" id="vnx:VNE69_01393"/>
<keyword evidence="2" id="KW-1185">Reference proteome</keyword>
<sequence>MKNELCDLFHKNLFAVNKVSPNEDTKYHNVNKEDHFNYNKKDHFNYNKKDHYSSNNEDHQNNRNHIKDGSFYDPLSFSIKFLYLRNLCSYSPLILPADSISCPFFKMCLMSSYNDFSFLDEFKFLDHEIVGALPLNSDIPILHIKIPNTKEIYLYKTKKYEFDFSVSKLSIDEQIYLIFHMMKIYKTELDTNIRNIKVNAYIDRLSFYKNDKHPHIDRLVKYYNSLINDEYIELEKEVHKVYTVTYEDIMKFPMIFRRDLEIQLARVYFKYSYYEKSLEIYKKYKMCKEEIECLIKLRRNEEAIEEIKRALYKLDKEILSKTRSKHNQENMTFKDNLTFKEKVLCCDYLINLAWLTENVEYFDLAHKIYPSFEPLEQKALYFYKTQDFINSKFTYEQVLTIVPQNDRILFALASVKIHLEEYFECIDIFKRLLENDKKNPEYLRNLSLCFYKIEDIENCMKYLKRNALKDHKSMDMYFKLVIKNKKKEEILWCIRKIENMKYLEIISKYLIEEGIIKQEEFNEAYSKRK</sequence>
<evidence type="ECO:0000313" key="1">
    <source>
        <dbReference type="EMBL" id="WUR02457.1"/>
    </source>
</evidence>
<name>A0AAX4J903_9MICR</name>
<evidence type="ECO:0000313" key="2">
    <source>
        <dbReference type="Proteomes" id="UP001334084"/>
    </source>
</evidence>
<proteinExistence type="predicted"/>